<protein>
    <submittedName>
        <fullName evidence="3">Uncharacterized protein</fullName>
    </submittedName>
</protein>
<accession>A0ABR2HNF3</accession>
<keyword evidence="1" id="KW-0175">Coiled coil</keyword>
<feature type="compositionally biased region" description="Low complexity" evidence="2">
    <location>
        <begin position="258"/>
        <end position="269"/>
    </location>
</feature>
<feature type="region of interest" description="Disordered" evidence="2">
    <location>
        <begin position="1"/>
        <end position="38"/>
    </location>
</feature>
<evidence type="ECO:0000313" key="3">
    <source>
        <dbReference type="EMBL" id="KAK8849324.1"/>
    </source>
</evidence>
<dbReference type="Proteomes" id="UP001470230">
    <property type="component" value="Unassembled WGS sequence"/>
</dbReference>
<keyword evidence="4" id="KW-1185">Reference proteome</keyword>
<organism evidence="3 4">
    <name type="scientific">Tritrichomonas musculus</name>
    <dbReference type="NCBI Taxonomy" id="1915356"/>
    <lineage>
        <taxon>Eukaryota</taxon>
        <taxon>Metamonada</taxon>
        <taxon>Parabasalia</taxon>
        <taxon>Tritrichomonadida</taxon>
        <taxon>Tritrichomonadidae</taxon>
        <taxon>Tritrichomonas</taxon>
    </lineage>
</organism>
<comment type="caution">
    <text evidence="3">The sequence shown here is derived from an EMBL/GenBank/DDBJ whole genome shotgun (WGS) entry which is preliminary data.</text>
</comment>
<evidence type="ECO:0000256" key="1">
    <source>
        <dbReference type="SAM" id="Coils"/>
    </source>
</evidence>
<feature type="coiled-coil region" evidence="1">
    <location>
        <begin position="287"/>
        <end position="322"/>
    </location>
</feature>
<gene>
    <name evidence="3" type="ORF">M9Y10_018696</name>
</gene>
<reference evidence="3 4" key="1">
    <citation type="submission" date="2024-04" db="EMBL/GenBank/DDBJ databases">
        <title>Tritrichomonas musculus Genome.</title>
        <authorList>
            <person name="Alves-Ferreira E."/>
            <person name="Grigg M."/>
            <person name="Lorenzi H."/>
            <person name="Galac M."/>
        </authorList>
    </citation>
    <scope>NUCLEOTIDE SEQUENCE [LARGE SCALE GENOMIC DNA]</scope>
    <source>
        <strain evidence="3 4">EAF2021</strain>
    </source>
</reference>
<feature type="region of interest" description="Disordered" evidence="2">
    <location>
        <begin position="250"/>
        <end position="272"/>
    </location>
</feature>
<evidence type="ECO:0000313" key="4">
    <source>
        <dbReference type="Proteomes" id="UP001470230"/>
    </source>
</evidence>
<name>A0ABR2HNF3_9EUKA</name>
<evidence type="ECO:0000256" key="2">
    <source>
        <dbReference type="SAM" id="MobiDB-lite"/>
    </source>
</evidence>
<proteinExistence type="predicted"/>
<sequence>MDDFLNELVGSSNKKSKKTSPKIDSNNRKRRPPPSNRNILQFLDDLSINDENNENQDNNSEKDDIYKFDFDLNKSDASEGDKTEIKFNNDIFNSIKKNNRISSFESSIVSYLDFSLNNLSSSFISTISDLSEETFNGLLTERVTNFLNDINQEINDIFQSPEFRTDDFPRFQTEEITDNFTSLFSEINYLTSFKNDQNQIELNNPDMNSSTILEFLGEIETKKVEMTRFSDDFLSNFKIERNQLFLSENSFSQSQSPNNIQTTSNANNNEPGADFINQLHLEMEMKEMTNEIEKNFLEEKLKKIEQKKLLIEEKKLTRLKEEERKGQIIQEIIDSKQLLLNDIKNYSNLKDGIEKDGNHSKFQLTLKKVSDFSQQMFVGIAQCRMMINQFFQKFENLNQINASFSNQQQMQFQIELENINAQNGFSLSFNEKPDFIQQTREKLKELQDKRIEAKKSIENAS</sequence>
<dbReference type="EMBL" id="JAPFFF010000026">
    <property type="protein sequence ID" value="KAK8849324.1"/>
    <property type="molecule type" value="Genomic_DNA"/>
</dbReference>